<dbReference type="Proteomes" id="UP000244335">
    <property type="component" value="Unassembled WGS sequence"/>
</dbReference>
<feature type="domain" description="Pyridoxamine 5'-phosphate oxidase Alr4036 family FMN-binding" evidence="5">
    <location>
        <begin position="69"/>
        <end position="146"/>
    </location>
</feature>
<name>A0AA92HA55_RHIRH</name>
<sequence>MSIQPLNRAHLSEAWQWWDSKTLNQIRAPRSHGAGTYYWSRKLSDHRHLHGDPDEVLRRIWSALEGGTKSRAPFNLLQVATVAHDGKPSVRTIVLRQFRRGPGELFFVTDAGSAKMSELRSNNHVSLVGYDPATWTQIRLSGQASVSHDEDERLAQWKMLSSRIQRSFLPRAGNLNAEDQRSGEATIPGTQQPVVPPADFALVRVTLFTAELLDVSEEEHLQYNFNRADGTWSGDRSGA</sequence>
<dbReference type="InterPro" id="IPR024624">
    <property type="entry name" value="Pyridox_Oxase_Alr4036_FMN-bd"/>
</dbReference>
<dbReference type="PANTHER" id="PTHR10851">
    <property type="entry name" value="PYRIDOXINE-5-PHOSPHATE OXIDASE"/>
    <property type="match status" value="1"/>
</dbReference>
<evidence type="ECO:0000256" key="1">
    <source>
        <dbReference type="ARBA" id="ARBA00001917"/>
    </source>
</evidence>
<keyword evidence="2" id="KW-0285">Flavoprotein</keyword>
<proteinExistence type="predicted"/>
<dbReference type="PANTHER" id="PTHR10851:SF3">
    <property type="entry name" value="PYRIDOXINE_PYRIDOXAMINE 5'-PHOSPHATE OXIDASE 2"/>
    <property type="match status" value="1"/>
</dbReference>
<comment type="cofactor">
    <cofactor evidence="1">
        <name>FMN</name>
        <dbReference type="ChEBI" id="CHEBI:58210"/>
    </cofactor>
</comment>
<dbReference type="InterPro" id="IPR000659">
    <property type="entry name" value="Pyridox_Oxase"/>
</dbReference>
<gene>
    <name evidence="6" type="ORF">DC430_09135</name>
</gene>
<protein>
    <recommendedName>
        <fullName evidence="5">Pyridoxamine 5'-phosphate oxidase Alr4036 family FMN-binding domain-containing protein</fullName>
    </recommendedName>
</protein>
<comment type="caution">
    <text evidence="6">The sequence shown here is derived from an EMBL/GenBank/DDBJ whole genome shotgun (WGS) entry which is preliminary data.</text>
</comment>
<evidence type="ECO:0000259" key="5">
    <source>
        <dbReference type="Pfam" id="PF12766"/>
    </source>
</evidence>
<evidence type="ECO:0000313" key="7">
    <source>
        <dbReference type="Proteomes" id="UP000244335"/>
    </source>
</evidence>
<keyword evidence="3" id="KW-0288">FMN</keyword>
<evidence type="ECO:0000256" key="3">
    <source>
        <dbReference type="ARBA" id="ARBA00022643"/>
    </source>
</evidence>
<evidence type="ECO:0000313" key="6">
    <source>
        <dbReference type="EMBL" id="PVE55352.1"/>
    </source>
</evidence>
<reference evidence="6 7" key="1">
    <citation type="submission" date="2018-04" db="EMBL/GenBank/DDBJ databases">
        <authorList>
            <person name="Hagen T."/>
        </authorList>
    </citation>
    <scope>NUCLEOTIDE SEQUENCE [LARGE SCALE GENOMIC DNA]</scope>
    <source>
        <strain evidence="6 7">TPD7009</strain>
    </source>
</reference>
<accession>A0AA92HA55</accession>
<dbReference type="GO" id="GO:0010181">
    <property type="term" value="F:FMN binding"/>
    <property type="evidence" value="ECO:0007669"/>
    <property type="project" value="InterPro"/>
</dbReference>
<dbReference type="AlphaFoldDB" id="A0AA92HA55"/>
<dbReference type="GO" id="GO:0004733">
    <property type="term" value="F:pyridoxamine phosphate oxidase activity"/>
    <property type="evidence" value="ECO:0007669"/>
    <property type="project" value="InterPro"/>
</dbReference>
<dbReference type="Pfam" id="PF12766">
    <property type="entry name" value="Pyridox_oxase_2"/>
    <property type="match status" value="1"/>
</dbReference>
<organism evidence="6 7">
    <name type="scientific">Rhizobium rhizogenes</name>
    <name type="common">Agrobacterium rhizogenes</name>
    <dbReference type="NCBI Taxonomy" id="359"/>
    <lineage>
        <taxon>Bacteria</taxon>
        <taxon>Pseudomonadati</taxon>
        <taxon>Pseudomonadota</taxon>
        <taxon>Alphaproteobacteria</taxon>
        <taxon>Hyphomicrobiales</taxon>
        <taxon>Rhizobiaceae</taxon>
        <taxon>Rhizobium/Agrobacterium group</taxon>
        <taxon>Rhizobium</taxon>
    </lineage>
</organism>
<dbReference type="InterPro" id="IPR012349">
    <property type="entry name" value="Split_barrel_FMN-bd"/>
</dbReference>
<evidence type="ECO:0000256" key="4">
    <source>
        <dbReference type="ARBA" id="ARBA00023002"/>
    </source>
</evidence>
<evidence type="ECO:0000256" key="2">
    <source>
        <dbReference type="ARBA" id="ARBA00022630"/>
    </source>
</evidence>
<dbReference type="Gene3D" id="2.30.110.10">
    <property type="entry name" value="Electron Transport, Fmn-binding Protein, Chain A"/>
    <property type="match status" value="1"/>
</dbReference>
<dbReference type="GO" id="GO:0008615">
    <property type="term" value="P:pyridoxine biosynthetic process"/>
    <property type="evidence" value="ECO:0007669"/>
    <property type="project" value="InterPro"/>
</dbReference>
<keyword evidence="4" id="KW-0560">Oxidoreductase</keyword>
<dbReference type="EMBL" id="QDFR01000002">
    <property type="protein sequence ID" value="PVE55352.1"/>
    <property type="molecule type" value="Genomic_DNA"/>
</dbReference>
<dbReference type="SUPFAM" id="SSF50475">
    <property type="entry name" value="FMN-binding split barrel"/>
    <property type="match status" value="1"/>
</dbReference>